<dbReference type="OrthoDB" id="5170249at2"/>
<keyword evidence="1" id="KW-0472">Membrane</keyword>
<dbReference type="STRING" id="67356.AQJ84_11535"/>
<evidence type="ECO:0000313" key="4">
    <source>
        <dbReference type="Proteomes" id="UP000037251"/>
    </source>
</evidence>
<comment type="caution">
    <text evidence="3">The sequence shown here is derived from an EMBL/GenBank/DDBJ whole genome shotgun (WGS) entry which is preliminary data.</text>
</comment>
<protein>
    <recommendedName>
        <fullName evidence="2">DUF1023 domain-containing protein</fullName>
    </recommendedName>
</protein>
<dbReference type="AlphaFoldDB" id="A0A0L8L5I2"/>
<feature type="transmembrane region" description="Helical" evidence="1">
    <location>
        <begin position="12"/>
        <end position="34"/>
    </location>
</feature>
<dbReference type="EMBL" id="LGUS01000174">
    <property type="protein sequence ID" value="KOG33359.1"/>
    <property type="molecule type" value="Genomic_DNA"/>
</dbReference>
<proteinExistence type="predicted"/>
<accession>A0A0L8L5I2</accession>
<dbReference type="ESTHER" id="9actn-a0a0l8l5i2">
    <property type="family name" value="Duf_1023"/>
</dbReference>
<dbReference type="Proteomes" id="UP000037251">
    <property type="component" value="Unassembled WGS sequence"/>
</dbReference>
<dbReference type="RefSeq" id="WP_053192050.1">
    <property type="nucleotide sequence ID" value="NZ_KQ948990.1"/>
</dbReference>
<keyword evidence="1" id="KW-1133">Transmembrane helix</keyword>
<reference evidence="4" key="1">
    <citation type="submission" date="2015-07" db="EMBL/GenBank/DDBJ databases">
        <authorList>
            <person name="Ju K.-S."/>
            <person name="Doroghazi J.R."/>
            <person name="Metcalf W.W."/>
        </authorList>
    </citation>
    <scope>NUCLEOTIDE SEQUENCE [LARGE SCALE GENOMIC DNA]</scope>
    <source>
        <strain evidence="4">NRRL 2290</strain>
    </source>
</reference>
<feature type="domain" description="DUF1023" evidence="2">
    <location>
        <begin position="158"/>
        <end position="331"/>
    </location>
</feature>
<evidence type="ECO:0000256" key="1">
    <source>
        <dbReference type="SAM" id="Phobius"/>
    </source>
</evidence>
<dbReference type="Gene3D" id="3.40.50.1820">
    <property type="entry name" value="alpha/beta hydrolase"/>
    <property type="match status" value="1"/>
</dbReference>
<dbReference type="InterPro" id="IPR010427">
    <property type="entry name" value="DUF1023"/>
</dbReference>
<organism evidence="3 4">
    <name type="scientific">Streptomyces resistomycificus</name>
    <dbReference type="NCBI Taxonomy" id="67356"/>
    <lineage>
        <taxon>Bacteria</taxon>
        <taxon>Bacillati</taxon>
        <taxon>Actinomycetota</taxon>
        <taxon>Actinomycetes</taxon>
        <taxon>Kitasatosporales</taxon>
        <taxon>Streptomycetaceae</taxon>
        <taxon>Streptomyces</taxon>
        <taxon>Streptomyces aurantiacus group</taxon>
    </lineage>
</organism>
<dbReference type="SUPFAM" id="SSF53474">
    <property type="entry name" value="alpha/beta-Hydrolases"/>
    <property type="match status" value="1"/>
</dbReference>
<dbReference type="InterPro" id="IPR029058">
    <property type="entry name" value="AB_hydrolase_fold"/>
</dbReference>
<dbReference type="eggNOG" id="COG1073">
    <property type="taxonomic scope" value="Bacteria"/>
</dbReference>
<evidence type="ECO:0000259" key="2">
    <source>
        <dbReference type="Pfam" id="PF06259"/>
    </source>
</evidence>
<evidence type="ECO:0000313" key="3">
    <source>
        <dbReference type="EMBL" id="KOG33359.1"/>
    </source>
</evidence>
<gene>
    <name evidence="3" type="ORF">ADK37_23595</name>
</gene>
<keyword evidence="4" id="KW-1185">Reference proteome</keyword>
<dbReference type="Pfam" id="PF06259">
    <property type="entry name" value="Abhydrolase_8"/>
    <property type="match status" value="1"/>
</dbReference>
<sequence length="406" mass="43363">MTSFDTSPQLNVWRALLALAVVFVMLATTGWTALRSQRSAPALEASLSDWEHGRIAGHRLPDPQDTAPHHLARFFTSLTAQQRASLARRYPLAVGNMNGAPVELRYRANRIALGQARKVELKRMRDTGLTPDGRRQAGQRMHRYESLMSDGRHILAFDPDGSGRVAEVFGSLRKAERVSVVVPGVDTDLLTFQRTNRRYSAPVGMAKALYRAERAASPSTRTAVIAWADYTAPSGLGIDSATAMRAADGAIRLNALVKALPGSTPVSLFCHSYGSVVCGLAARTLPDRVADIAVAGSPGMRVTNASQLHTSAQVWAMRDADDWIQDVPYLEVGGFGHGADPMSAAFGARVLSARGADGHSGYFEPGTESLLNFAEIGIGAYRSVQCAGDVEACRTGLSGTASAGRA</sequence>
<keyword evidence="1" id="KW-0812">Transmembrane</keyword>
<name>A0A0L8L5I2_9ACTN</name>
<dbReference type="PATRIC" id="fig|67356.5.peg.5029"/>